<organism evidence="8 9">
    <name type="scientific">Halobaculum halobium</name>
    <dbReference type="NCBI Taxonomy" id="3032281"/>
    <lineage>
        <taxon>Archaea</taxon>
        <taxon>Methanobacteriati</taxon>
        <taxon>Methanobacteriota</taxon>
        <taxon>Stenosarchaea group</taxon>
        <taxon>Halobacteria</taxon>
        <taxon>Halobacteriales</taxon>
        <taxon>Haloferacaceae</taxon>
        <taxon>Halobaculum</taxon>
    </lineage>
</organism>
<dbReference type="InterPro" id="IPR000014">
    <property type="entry name" value="PAS"/>
</dbReference>
<dbReference type="Pfam" id="PF13426">
    <property type="entry name" value="PAS_9"/>
    <property type="match status" value="1"/>
</dbReference>
<feature type="compositionally biased region" description="Polar residues" evidence="4">
    <location>
        <begin position="128"/>
        <end position="144"/>
    </location>
</feature>
<dbReference type="InterPro" id="IPR000700">
    <property type="entry name" value="PAS-assoc_C"/>
</dbReference>
<evidence type="ECO:0000256" key="3">
    <source>
        <dbReference type="ARBA" id="ARBA00022991"/>
    </source>
</evidence>
<feature type="domain" description="PAC" evidence="7">
    <location>
        <begin position="349"/>
        <end position="401"/>
    </location>
</feature>
<keyword evidence="2" id="KW-0288">FMN</keyword>
<comment type="caution">
    <text evidence="8">The sequence shown here is derived from an EMBL/GenBank/DDBJ whole genome shotgun (WGS) entry which is preliminary data.</text>
</comment>
<dbReference type="CDD" id="cd00130">
    <property type="entry name" value="PAS"/>
    <property type="match status" value="3"/>
</dbReference>
<dbReference type="RefSeq" id="WP_284063508.1">
    <property type="nucleotide sequence ID" value="NZ_CP126159.1"/>
</dbReference>
<dbReference type="InterPro" id="IPR005467">
    <property type="entry name" value="His_kinase_dom"/>
</dbReference>
<dbReference type="SMART" id="SM00091">
    <property type="entry name" value="PAS"/>
    <property type="match status" value="2"/>
</dbReference>
<dbReference type="InterPro" id="IPR004358">
    <property type="entry name" value="Sig_transdc_His_kin-like_C"/>
</dbReference>
<dbReference type="SUPFAM" id="SSF55874">
    <property type="entry name" value="ATPase domain of HSP90 chaperone/DNA topoisomerase II/histidine kinase"/>
    <property type="match status" value="1"/>
</dbReference>
<dbReference type="Pfam" id="PF00989">
    <property type="entry name" value="PAS"/>
    <property type="match status" value="1"/>
</dbReference>
<evidence type="ECO:0000259" key="6">
    <source>
        <dbReference type="PROSITE" id="PS50112"/>
    </source>
</evidence>
<dbReference type="PRINTS" id="PR00344">
    <property type="entry name" value="BCTRLSENSOR"/>
</dbReference>
<dbReference type="InterPro" id="IPR001610">
    <property type="entry name" value="PAC"/>
</dbReference>
<reference evidence="8 9" key="1">
    <citation type="journal article" date="2019" name="Int. J. Syst. Evol. Microbiol.">
        <title>The Global Catalogue of Microorganisms (GCM) 10K type strain sequencing project: providing services to taxonomists for standard genome sequencing and annotation.</title>
        <authorList>
            <consortium name="The Broad Institute Genomics Platform"/>
            <consortium name="The Broad Institute Genome Sequencing Center for Infectious Disease"/>
            <person name="Wu L."/>
            <person name="Ma J."/>
        </authorList>
    </citation>
    <scope>NUCLEOTIDE SEQUENCE [LARGE SCALE GENOMIC DNA]</scope>
    <source>
        <strain evidence="8 9">SYNS20</strain>
    </source>
</reference>
<feature type="region of interest" description="Disordered" evidence="4">
    <location>
        <begin position="115"/>
        <end position="153"/>
    </location>
</feature>
<dbReference type="AlphaFoldDB" id="A0ABD5T7U5"/>
<evidence type="ECO:0000259" key="5">
    <source>
        <dbReference type="PROSITE" id="PS50109"/>
    </source>
</evidence>
<dbReference type="InterPro" id="IPR003594">
    <property type="entry name" value="HATPase_dom"/>
</dbReference>
<evidence type="ECO:0000313" key="9">
    <source>
        <dbReference type="Proteomes" id="UP001596443"/>
    </source>
</evidence>
<evidence type="ECO:0000259" key="7">
    <source>
        <dbReference type="PROSITE" id="PS50113"/>
    </source>
</evidence>
<dbReference type="InterPro" id="IPR035965">
    <property type="entry name" value="PAS-like_dom_sf"/>
</dbReference>
<evidence type="ECO:0000313" key="8">
    <source>
        <dbReference type="EMBL" id="MFC6784687.1"/>
    </source>
</evidence>
<keyword evidence="9" id="KW-1185">Reference proteome</keyword>
<dbReference type="PROSITE" id="PS50113">
    <property type="entry name" value="PAC"/>
    <property type="match status" value="2"/>
</dbReference>
<dbReference type="InterPro" id="IPR013655">
    <property type="entry name" value="PAS_fold_3"/>
</dbReference>
<dbReference type="SMART" id="SM00387">
    <property type="entry name" value="HATPase_c"/>
    <property type="match status" value="1"/>
</dbReference>
<proteinExistence type="predicted"/>
<dbReference type="SUPFAM" id="SSF55785">
    <property type="entry name" value="PYP-like sensor domain (PAS domain)"/>
    <property type="match status" value="3"/>
</dbReference>
<feature type="domain" description="PAS" evidence="6">
    <location>
        <begin position="398"/>
        <end position="444"/>
    </location>
</feature>
<feature type="domain" description="Histidine kinase" evidence="5">
    <location>
        <begin position="526"/>
        <end position="738"/>
    </location>
</feature>
<dbReference type="PROSITE" id="PS50109">
    <property type="entry name" value="HIS_KIN"/>
    <property type="match status" value="1"/>
</dbReference>
<dbReference type="Gene3D" id="3.30.565.10">
    <property type="entry name" value="Histidine kinase-like ATPase, C-terminal domain"/>
    <property type="match status" value="1"/>
</dbReference>
<feature type="domain" description="PAS" evidence="6">
    <location>
        <begin position="273"/>
        <end position="346"/>
    </location>
</feature>
<keyword evidence="3" id="KW-0157">Chromophore</keyword>
<dbReference type="Gene3D" id="3.30.450.20">
    <property type="entry name" value="PAS domain"/>
    <property type="match status" value="3"/>
</dbReference>
<evidence type="ECO:0000256" key="4">
    <source>
        <dbReference type="SAM" id="MobiDB-lite"/>
    </source>
</evidence>
<sequence length="741" mass="79821">MTGGDTHGPTHPSGDGVPVDGTVKFDASLECCGLDEAAAAVLGIDPSGVTADILPQLSPSPATTRETLEAVVETKRPATIEWAAQTTEQSGLGWAVPDGDGVAVLLVVDETATAAASGTGIRPRSEESGPTDTGPESKSRTPSNEAEARTTETLLDHTESLAGTGGWEYDIESDALVWTAGTRRIHGVDSEFEPTVEKALSFYHPDHREEIQTAVRRAIEDGAAYDTEAQILTNGGTRRLVRTIGHPIKQDGEVVVVRGAIQDITDSRDQQRQIALLQRAIDAAPVGVTLADVRQENEPLVYVNEAFEKLTGYSISEAVGRNCRFLQGPETTSATVSTLRDAIEAEESATVTIRNYRADGTPFWNRLTIAPVTNADGRVTHYVGFQTDVSEQKATESRLQGFERAVDQSGHAIYITDLDGTITYVNRSFEELTGYEYDDAVGRTPNILSSGQMGEEYFDRLWRTITSGETFEERIIDKDSDGHHYRAHQTISPLIDDGDVVGFVAVQIDITDQIERAQQVAVLDRVLRHNLRNDMNVILGHAGRIERATDGDVAESASTITATSERLLDLVRKERAVVKQFSAPDDIRSHDVRSVLRSALTDLRETHPSAEVSVDCPAGLTVDATPQIEDALAECIENAIEHTDDAVPTVTIVAASDAGGTETGADTVRISIADRGPGVPESIKELVTTHQIPDSLTHTDGIGLWLANWIVTRSGGSIEFEDRDGGGTVVHVRLPLAGVSE</sequence>
<protein>
    <submittedName>
        <fullName evidence="8">PAS domain S-box protein</fullName>
    </submittedName>
</protein>
<gene>
    <name evidence="8" type="ORF">ACFQFD_01385</name>
</gene>
<dbReference type="PROSITE" id="PS50112">
    <property type="entry name" value="PAS"/>
    <property type="match status" value="2"/>
</dbReference>
<dbReference type="NCBIfam" id="TIGR00229">
    <property type="entry name" value="sensory_box"/>
    <property type="match status" value="3"/>
</dbReference>
<dbReference type="Pfam" id="PF02518">
    <property type="entry name" value="HATPase_c"/>
    <property type="match status" value="1"/>
</dbReference>
<evidence type="ECO:0000256" key="2">
    <source>
        <dbReference type="ARBA" id="ARBA00022643"/>
    </source>
</evidence>
<dbReference type="InterPro" id="IPR013767">
    <property type="entry name" value="PAS_fold"/>
</dbReference>
<dbReference type="InterPro" id="IPR036890">
    <property type="entry name" value="HATPase_C_sf"/>
</dbReference>
<dbReference type="GeneID" id="81211404"/>
<dbReference type="PANTHER" id="PTHR47429:SF2">
    <property type="entry name" value="PROTEIN TWIN LOV 1"/>
    <property type="match status" value="1"/>
</dbReference>
<evidence type="ECO:0000256" key="1">
    <source>
        <dbReference type="ARBA" id="ARBA00022630"/>
    </source>
</evidence>
<dbReference type="Proteomes" id="UP001596443">
    <property type="component" value="Unassembled WGS sequence"/>
</dbReference>
<name>A0ABD5T7U5_9EURY</name>
<feature type="domain" description="PAC" evidence="7">
    <location>
        <begin position="469"/>
        <end position="522"/>
    </location>
</feature>
<dbReference type="SMART" id="SM00086">
    <property type="entry name" value="PAC"/>
    <property type="match status" value="3"/>
</dbReference>
<dbReference type="PANTHER" id="PTHR47429">
    <property type="entry name" value="PROTEIN TWIN LOV 1"/>
    <property type="match status" value="1"/>
</dbReference>
<dbReference type="Pfam" id="PF08447">
    <property type="entry name" value="PAS_3"/>
    <property type="match status" value="1"/>
</dbReference>
<keyword evidence="1" id="KW-0285">Flavoprotein</keyword>
<accession>A0ABD5T7U5</accession>
<dbReference type="EMBL" id="JBHSWX010000001">
    <property type="protein sequence ID" value="MFC6784687.1"/>
    <property type="molecule type" value="Genomic_DNA"/>
</dbReference>